<evidence type="ECO:0000313" key="2">
    <source>
        <dbReference type="Proteomes" id="UP001209540"/>
    </source>
</evidence>
<sequence length="170" mass="19509">MQSSLRCIAPTQAIGYLRLGQLFSMQGKQHNKHRSAALVRVFQDYASPPPKEQKLHDVKFENLPSAKILKEFLGKTRVVSVNFTRIPQVVDDDILNQLVHTEQLEELSLNEIHKITEEGVINLVDHSKTLHTLEITSCRYIYDDTEASSYIISKIKNIVICWDQNCVYDI</sequence>
<dbReference type="SUPFAM" id="SSF52047">
    <property type="entry name" value="RNI-like"/>
    <property type="match status" value="1"/>
</dbReference>
<protein>
    <submittedName>
        <fullName evidence="1">Uncharacterized protein</fullName>
    </submittedName>
</protein>
<name>A0AAD5JQY2_9FUNG</name>
<dbReference type="Proteomes" id="UP001209540">
    <property type="component" value="Unassembled WGS sequence"/>
</dbReference>
<reference evidence="1" key="2">
    <citation type="submission" date="2023-02" db="EMBL/GenBank/DDBJ databases">
        <authorList>
            <consortium name="DOE Joint Genome Institute"/>
            <person name="Mondo S.J."/>
            <person name="Chang Y."/>
            <person name="Wang Y."/>
            <person name="Ahrendt S."/>
            <person name="Andreopoulos W."/>
            <person name="Barry K."/>
            <person name="Beard J."/>
            <person name="Benny G.L."/>
            <person name="Blankenship S."/>
            <person name="Bonito G."/>
            <person name="Cuomo C."/>
            <person name="Desiro A."/>
            <person name="Gervers K.A."/>
            <person name="Hundley H."/>
            <person name="Kuo A."/>
            <person name="LaButti K."/>
            <person name="Lang B.F."/>
            <person name="Lipzen A."/>
            <person name="O'Donnell K."/>
            <person name="Pangilinan J."/>
            <person name="Reynolds N."/>
            <person name="Sandor L."/>
            <person name="Smith M.W."/>
            <person name="Tsang A."/>
            <person name="Grigoriev I.V."/>
            <person name="Stajich J.E."/>
            <person name="Spatafora J.W."/>
        </authorList>
    </citation>
    <scope>NUCLEOTIDE SEQUENCE</scope>
    <source>
        <strain evidence="1">RSA 2281</strain>
    </source>
</reference>
<reference evidence="1" key="1">
    <citation type="journal article" date="2022" name="IScience">
        <title>Evolution of zygomycete secretomes and the origins of terrestrial fungal ecologies.</title>
        <authorList>
            <person name="Chang Y."/>
            <person name="Wang Y."/>
            <person name="Mondo S."/>
            <person name="Ahrendt S."/>
            <person name="Andreopoulos W."/>
            <person name="Barry K."/>
            <person name="Beard J."/>
            <person name="Benny G.L."/>
            <person name="Blankenship S."/>
            <person name="Bonito G."/>
            <person name="Cuomo C."/>
            <person name="Desiro A."/>
            <person name="Gervers K.A."/>
            <person name="Hundley H."/>
            <person name="Kuo A."/>
            <person name="LaButti K."/>
            <person name="Lang B.F."/>
            <person name="Lipzen A."/>
            <person name="O'Donnell K."/>
            <person name="Pangilinan J."/>
            <person name="Reynolds N."/>
            <person name="Sandor L."/>
            <person name="Smith M.E."/>
            <person name="Tsang A."/>
            <person name="Grigoriev I.V."/>
            <person name="Stajich J.E."/>
            <person name="Spatafora J.W."/>
        </authorList>
    </citation>
    <scope>NUCLEOTIDE SEQUENCE</scope>
    <source>
        <strain evidence="1">RSA 2281</strain>
    </source>
</reference>
<evidence type="ECO:0000313" key="1">
    <source>
        <dbReference type="EMBL" id="KAI9250437.1"/>
    </source>
</evidence>
<gene>
    <name evidence="1" type="ORF">BDA99DRAFT_563963</name>
</gene>
<dbReference type="Gene3D" id="3.80.10.10">
    <property type="entry name" value="Ribonuclease Inhibitor"/>
    <property type="match status" value="1"/>
</dbReference>
<keyword evidence="2" id="KW-1185">Reference proteome</keyword>
<comment type="caution">
    <text evidence="1">The sequence shown here is derived from an EMBL/GenBank/DDBJ whole genome shotgun (WGS) entry which is preliminary data.</text>
</comment>
<dbReference type="EMBL" id="JAIXMP010000032">
    <property type="protein sequence ID" value="KAI9250437.1"/>
    <property type="molecule type" value="Genomic_DNA"/>
</dbReference>
<organism evidence="1 2">
    <name type="scientific">Phascolomyces articulosus</name>
    <dbReference type="NCBI Taxonomy" id="60185"/>
    <lineage>
        <taxon>Eukaryota</taxon>
        <taxon>Fungi</taxon>
        <taxon>Fungi incertae sedis</taxon>
        <taxon>Mucoromycota</taxon>
        <taxon>Mucoromycotina</taxon>
        <taxon>Mucoromycetes</taxon>
        <taxon>Mucorales</taxon>
        <taxon>Lichtheimiaceae</taxon>
        <taxon>Phascolomyces</taxon>
    </lineage>
</organism>
<dbReference type="AlphaFoldDB" id="A0AAD5JQY2"/>
<dbReference type="InterPro" id="IPR032675">
    <property type="entry name" value="LRR_dom_sf"/>
</dbReference>
<proteinExistence type="predicted"/>
<accession>A0AAD5JQY2</accession>